<dbReference type="EMBL" id="VDEP01000004">
    <property type="protein sequence ID" value="KAA1138073.1"/>
    <property type="molecule type" value="Genomic_DNA"/>
</dbReference>
<evidence type="ECO:0000313" key="1">
    <source>
        <dbReference type="EMBL" id="KAA1117703.1"/>
    </source>
</evidence>
<comment type="caution">
    <text evidence="1">The sequence shown here is derived from an EMBL/GenBank/DDBJ whole genome shotgun (WGS) entry which is preliminary data.</text>
</comment>
<dbReference type="AlphaFoldDB" id="A0A5B0QXP5"/>
<reference evidence="3 4" key="1">
    <citation type="submission" date="2019-05" db="EMBL/GenBank/DDBJ databases">
        <title>Emergence of the Ug99 lineage of the wheat stem rust pathogen through somatic hybridization.</title>
        <authorList>
            <person name="Li F."/>
            <person name="Upadhyaya N.M."/>
            <person name="Sperschneider J."/>
            <person name="Matny O."/>
            <person name="Nguyen-Phuc H."/>
            <person name="Mago R."/>
            <person name="Raley C."/>
            <person name="Miller M.E."/>
            <person name="Silverstein K.A.T."/>
            <person name="Henningsen E."/>
            <person name="Hirsch C.D."/>
            <person name="Visser B."/>
            <person name="Pretorius Z.A."/>
            <person name="Steffenson B.J."/>
            <person name="Schwessinger B."/>
            <person name="Dodds P.N."/>
            <person name="Figueroa M."/>
        </authorList>
    </citation>
    <scope>NUCLEOTIDE SEQUENCE [LARGE SCALE GENOMIC DNA]</scope>
    <source>
        <strain evidence="1">21-0</strain>
        <strain evidence="2 4">Ug99</strain>
    </source>
</reference>
<accession>A0A5B0QXP5</accession>
<organism evidence="1 3">
    <name type="scientific">Puccinia graminis f. sp. tritici</name>
    <dbReference type="NCBI Taxonomy" id="56615"/>
    <lineage>
        <taxon>Eukaryota</taxon>
        <taxon>Fungi</taxon>
        <taxon>Dikarya</taxon>
        <taxon>Basidiomycota</taxon>
        <taxon>Pucciniomycotina</taxon>
        <taxon>Pucciniomycetes</taxon>
        <taxon>Pucciniales</taxon>
        <taxon>Pucciniaceae</taxon>
        <taxon>Puccinia</taxon>
    </lineage>
</organism>
<dbReference type="EMBL" id="VSWC01000002">
    <property type="protein sequence ID" value="KAA1117703.1"/>
    <property type="molecule type" value="Genomic_DNA"/>
</dbReference>
<protein>
    <submittedName>
        <fullName evidence="1">Uncharacterized protein</fullName>
    </submittedName>
</protein>
<name>A0A5B0QXP5_PUCGR</name>
<keyword evidence="3" id="KW-1185">Reference proteome</keyword>
<evidence type="ECO:0000313" key="2">
    <source>
        <dbReference type="EMBL" id="KAA1138073.1"/>
    </source>
</evidence>
<gene>
    <name evidence="1" type="ORF">PGT21_020354</name>
    <name evidence="2" type="ORF">PGTUg99_028569</name>
</gene>
<sequence>MCIVSKQNLPHPVSSQLQSGRPAQILRLGIPASESRWQTWKGSPARIYVTCLLAVGAMRQQRGSSEHFRAQAGLCRNGLWCKKEGPRVQEKTLDRLASTTLTAPDCYSNNQI</sequence>
<evidence type="ECO:0000313" key="3">
    <source>
        <dbReference type="Proteomes" id="UP000324748"/>
    </source>
</evidence>
<proteinExistence type="predicted"/>
<evidence type="ECO:0000313" key="4">
    <source>
        <dbReference type="Proteomes" id="UP000325313"/>
    </source>
</evidence>
<dbReference type="Proteomes" id="UP000325313">
    <property type="component" value="Unassembled WGS sequence"/>
</dbReference>
<dbReference type="Proteomes" id="UP000324748">
    <property type="component" value="Unassembled WGS sequence"/>
</dbReference>